<organism evidence="2 3">
    <name type="scientific">Enterococcus lactis</name>
    <dbReference type="NCBI Taxonomy" id="357441"/>
    <lineage>
        <taxon>Bacteria</taxon>
        <taxon>Bacillati</taxon>
        <taxon>Bacillota</taxon>
        <taxon>Bacilli</taxon>
        <taxon>Lactobacillales</taxon>
        <taxon>Enterococcaceae</taxon>
        <taxon>Enterococcus</taxon>
    </lineage>
</organism>
<dbReference type="InterPro" id="IPR004302">
    <property type="entry name" value="Cellulose/chitin-bd_N"/>
</dbReference>
<dbReference type="AlphaFoldDB" id="A0AAJ1SNA7"/>
<evidence type="ECO:0000313" key="2">
    <source>
        <dbReference type="EMBL" id="MDP8591520.1"/>
    </source>
</evidence>
<sequence>QDRKGYNVILAVWNISDTTNAFYQVIDVNIQ</sequence>
<feature type="domain" description="Chitin-binding type-4" evidence="1">
    <location>
        <begin position="2"/>
        <end position="28"/>
    </location>
</feature>
<dbReference type="EMBL" id="JAVBZS010000249">
    <property type="protein sequence ID" value="MDP8591520.1"/>
    <property type="molecule type" value="Genomic_DNA"/>
</dbReference>
<evidence type="ECO:0000313" key="3">
    <source>
        <dbReference type="Proteomes" id="UP001238215"/>
    </source>
</evidence>
<comment type="caution">
    <text evidence="2">The sequence shown here is derived from an EMBL/GenBank/DDBJ whole genome shotgun (WGS) entry which is preliminary data.</text>
</comment>
<dbReference type="Gene3D" id="2.70.50.50">
    <property type="entry name" value="chitin-binding protein cbp21"/>
    <property type="match status" value="1"/>
</dbReference>
<proteinExistence type="predicted"/>
<keyword evidence="3" id="KW-1185">Reference proteome</keyword>
<dbReference type="SUPFAM" id="SSF81296">
    <property type="entry name" value="E set domains"/>
    <property type="match status" value="1"/>
</dbReference>
<dbReference type="InterPro" id="IPR014756">
    <property type="entry name" value="Ig_E-set"/>
</dbReference>
<feature type="non-terminal residue" evidence="2">
    <location>
        <position position="1"/>
    </location>
</feature>
<dbReference type="Pfam" id="PF03067">
    <property type="entry name" value="LPMO_10"/>
    <property type="match status" value="1"/>
</dbReference>
<evidence type="ECO:0000259" key="1">
    <source>
        <dbReference type="Pfam" id="PF03067"/>
    </source>
</evidence>
<dbReference type="RefSeq" id="WP_306403441.1">
    <property type="nucleotide sequence ID" value="NZ_JAVBZS010000249.1"/>
</dbReference>
<keyword evidence="2" id="KW-0560">Oxidoreductase</keyword>
<dbReference type="GO" id="GO:0004497">
    <property type="term" value="F:monooxygenase activity"/>
    <property type="evidence" value="ECO:0007669"/>
    <property type="project" value="UniProtKB-KW"/>
</dbReference>
<protein>
    <submittedName>
        <fullName evidence="2">Lytic polysaccharide monooxygenase</fullName>
    </submittedName>
</protein>
<keyword evidence="2" id="KW-0503">Monooxygenase</keyword>
<gene>
    <name evidence="2" type="ORF">RAN64_16405</name>
</gene>
<name>A0AAJ1SNA7_9ENTE</name>
<reference evidence="2 3" key="1">
    <citation type="submission" date="2023-08" db="EMBL/GenBank/DDBJ databases">
        <title>Whole genome sequencing of Enterococcus.</title>
        <authorList>
            <person name="Kaptchouang Tchatchouang C.D."/>
            <person name="Ateba C.N."/>
        </authorList>
    </citation>
    <scope>NUCLEOTIDE SEQUENCE [LARGE SCALE GENOMIC DNA]</scope>
    <source>
        <strain evidence="2 3">ENT3_CNKT_NWU</strain>
    </source>
</reference>
<accession>A0AAJ1SNA7</accession>
<dbReference type="Proteomes" id="UP001238215">
    <property type="component" value="Unassembled WGS sequence"/>
</dbReference>